<evidence type="ECO:0000259" key="1">
    <source>
        <dbReference type="PROSITE" id="PS50181"/>
    </source>
</evidence>
<dbReference type="Pfam" id="PF07734">
    <property type="entry name" value="FBA_1"/>
    <property type="match status" value="2"/>
</dbReference>
<dbReference type="InterPro" id="IPR036047">
    <property type="entry name" value="F-box-like_dom_sf"/>
</dbReference>
<evidence type="ECO:0000313" key="2">
    <source>
        <dbReference type="EMBL" id="KAG5539170.1"/>
    </source>
</evidence>
<sequence length="845" mass="97137">MRPKDHKLNLVNSCNGFLCLSEPSRNDPVVVCNPITGEFINLPVPTQADESTKSDCGFGFNPKTNQYVVIRMFDQQEKVCGRVREPITGREIFSPRVAEIHTLGTDSWKRIGCAPSSTYGYKLEFPSYLNGALHWLLMDYNISEYIASFNFVKDIFQPVPPPPLRRVFSWPPLRHGMISWETMKNMSLGVLRDMLCICDHNSDDFEIDIWVMEKYGVQETWTRLFCITATTEGSRWLRGVYKPISYLRCGAVLFFHRLANAVVYYNAKKPSCYLKFLKVRGVKSKYEAIAHTPSFITLNDAVMGDNLATLSITSRSKPILLMQRKYMKRGRKTRGFNTHKVDKELDDYEKQQKLNLGPSLEDLPRPISFDILLRLPTKALLICRCVCKTWRNLISDQEFAKQHFSCAESFPLIRSLSPTHIPRNLYLFEPPEHSSGFDLREHCSRYGDAHYMSEHHFHMKLETKLKIPLRNAELAMNSEGDANVSGSSKGGVKRKRCIKLKPKDHKLNLVNSCNGFLCLSEPAQNDPVVVCNPITGEFINLPVLTQAANKSYPKRFSDCGLGFSPMTNDYKVIRMFDQRERVYKRVRDPITGVEDYSRRVAEINTMGTGSWKRIGRAPSSHYGYKLRFPSYLNGALHWLLIDFNVDEPIVERNYIVSFNFDKERFIAIPPPPRNDAIISFHKMEDISLGVLRDWLCICDHDDNYFVMEIWVMKKYHVQESWTKLFRINTTTTPYNRWLSGVYKPITYLRSGDILFFHRLGNAVVYYKADERVTVLKVCGVKSNYEAIAHTPSFISLKDAVMGDNSPVLNIKSRCAGLKLQGETKALFLSEKNEELDSYFDLSSKS</sequence>
<dbReference type="InterPro" id="IPR017451">
    <property type="entry name" value="F-box-assoc_interact_dom"/>
</dbReference>
<dbReference type="Proteomes" id="UP000823749">
    <property type="component" value="Chromosome 7"/>
</dbReference>
<dbReference type="SUPFAM" id="SSF81383">
    <property type="entry name" value="F-box domain"/>
    <property type="match status" value="1"/>
</dbReference>
<dbReference type="NCBIfam" id="TIGR01640">
    <property type="entry name" value="F_box_assoc_1"/>
    <property type="match status" value="2"/>
</dbReference>
<dbReference type="PROSITE" id="PS50181">
    <property type="entry name" value="FBOX"/>
    <property type="match status" value="1"/>
</dbReference>
<dbReference type="PANTHER" id="PTHR31672">
    <property type="entry name" value="BNACNNG10540D PROTEIN"/>
    <property type="match status" value="1"/>
</dbReference>
<dbReference type="InterPro" id="IPR006527">
    <property type="entry name" value="F-box-assoc_dom_typ1"/>
</dbReference>
<dbReference type="AlphaFoldDB" id="A0AAV6JGC6"/>
<feature type="domain" description="F-box" evidence="1">
    <location>
        <begin position="357"/>
        <end position="403"/>
    </location>
</feature>
<name>A0AAV6JGC6_9ERIC</name>
<protein>
    <recommendedName>
        <fullName evidence="1">F-box domain-containing protein</fullName>
    </recommendedName>
</protein>
<dbReference type="EMBL" id="JACTNZ010000007">
    <property type="protein sequence ID" value="KAG5539170.1"/>
    <property type="molecule type" value="Genomic_DNA"/>
</dbReference>
<dbReference type="Gene3D" id="1.20.1280.50">
    <property type="match status" value="1"/>
</dbReference>
<reference evidence="2" key="1">
    <citation type="submission" date="2020-08" db="EMBL/GenBank/DDBJ databases">
        <title>Plant Genome Project.</title>
        <authorList>
            <person name="Zhang R.-G."/>
        </authorList>
    </citation>
    <scope>NUCLEOTIDE SEQUENCE</scope>
    <source>
        <strain evidence="2">WSP0</strain>
        <tissue evidence="2">Leaf</tissue>
    </source>
</reference>
<accession>A0AAV6JGC6</accession>
<dbReference type="PANTHER" id="PTHR31672:SF13">
    <property type="entry name" value="F-BOX PROTEIN CPR30-LIKE"/>
    <property type="match status" value="1"/>
</dbReference>
<organism evidence="2 3">
    <name type="scientific">Rhododendron griersonianum</name>
    <dbReference type="NCBI Taxonomy" id="479676"/>
    <lineage>
        <taxon>Eukaryota</taxon>
        <taxon>Viridiplantae</taxon>
        <taxon>Streptophyta</taxon>
        <taxon>Embryophyta</taxon>
        <taxon>Tracheophyta</taxon>
        <taxon>Spermatophyta</taxon>
        <taxon>Magnoliopsida</taxon>
        <taxon>eudicotyledons</taxon>
        <taxon>Gunneridae</taxon>
        <taxon>Pentapetalae</taxon>
        <taxon>asterids</taxon>
        <taxon>Ericales</taxon>
        <taxon>Ericaceae</taxon>
        <taxon>Ericoideae</taxon>
        <taxon>Rhodoreae</taxon>
        <taxon>Rhododendron</taxon>
    </lineage>
</organism>
<dbReference type="InterPro" id="IPR001810">
    <property type="entry name" value="F-box_dom"/>
</dbReference>
<proteinExistence type="predicted"/>
<gene>
    <name evidence="2" type="ORF">RHGRI_019656</name>
</gene>
<dbReference type="SMART" id="SM00256">
    <property type="entry name" value="FBOX"/>
    <property type="match status" value="1"/>
</dbReference>
<dbReference type="Pfam" id="PF00646">
    <property type="entry name" value="F-box"/>
    <property type="match status" value="1"/>
</dbReference>
<evidence type="ECO:0000313" key="3">
    <source>
        <dbReference type="Proteomes" id="UP000823749"/>
    </source>
</evidence>
<dbReference type="CDD" id="cd22157">
    <property type="entry name" value="F-box_AtFBW1-like"/>
    <property type="match status" value="1"/>
</dbReference>
<comment type="caution">
    <text evidence="2">The sequence shown here is derived from an EMBL/GenBank/DDBJ whole genome shotgun (WGS) entry which is preliminary data.</text>
</comment>
<keyword evidence="3" id="KW-1185">Reference proteome</keyword>
<dbReference type="InterPro" id="IPR050796">
    <property type="entry name" value="SCF_F-box_component"/>
</dbReference>